<keyword evidence="2" id="KW-0812">Transmembrane</keyword>
<comment type="similarity">
    <text evidence="1">Belongs to the nematode receptor-like protein sre family.</text>
</comment>
<dbReference type="PANTHER" id="PTHR47518">
    <property type="entry name" value="SERPENTINE RECEPTOR CLASS EPSILON-13-RELATED"/>
    <property type="match status" value="1"/>
</dbReference>
<dbReference type="OrthoDB" id="5819751at2759"/>
<evidence type="ECO:0000313" key="4">
    <source>
        <dbReference type="Proteomes" id="UP000580250"/>
    </source>
</evidence>
<dbReference type="Pfam" id="PF03125">
    <property type="entry name" value="Sre"/>
    <property type="match status" value="1"/>
</dbReference>
<evidence type="ECO:0000256" key="2">
    <source>
        <dbReference type="SAM" id="Phobius"/>
    </source>
</evidence>
<accession>A0A6V7XFL2</accession>
<comment type="caution">
    <text evidence="3">The sequence shown here is derived from an EMBL/GenBank/DDBJ whole genome shotgun (WGS) entry which is preliminary data.</text>
</comment>
<sequence length="240" mass="27509">MIAVFTVSCEALLGHALFLERLIAFLFFKIYEKHNKPYYGIIANILIFVYSILCGFTMSKSWDITPLLILQLFIGILANFAEILIICFIGGYSMKKYKNTLIKSGINYSLNEKSQLSENIRTSNQLFPVFICHFIRNLSIPIVAIEICLNMPSYIISITFILVYILGSSLNGIIELIIITHHPSLKKNFIKIIQLLKFRKPNRVDVLKENVALPRTINGNPLLNSNEFEKHFSMLNDAWN</sequence>
<evidence type="ECO:0000313" key="3">
    <source>
        <dbReference type="EMBL" id="CAD2198035.1"/>
    </source>
</evidence>
<feature type="transmembrane region" description="Helical" evidence="2">
    <location>
        <begin position="64"/>
        <end position="89"/>
    </location>
</feature>
<dbReference type="InterPro" id="IPR052854">
    <property type="entry name" value="Serpentine_rcpt_epsilon"/>
</dbReference>
<dbReference type="GO" id="GO:0016020">
    <property type="term" value="C:membrane"/>
    <property type="evidence" value="ECO:0007669"/>
    <property type="project" value="InterPro"/>
</dbReference>
<reference evidence="3 4" key="1">
    <citation type="submission" date="2020-08" db="EMBL/GenBank/DDBJ databases">
        <authorList>
            <person name="Koutsovoulos G."/>
            <person name="Danchin GJ E."/>
        </authorList>
    </citation>
    <scope>NUCLEOTIDE SEQUENCE [LARGE SCALE GENOMIC DNA]</scope>
</reference>
<organism evidence="3 4">
    <name type="scientific">Meloidogyne enterolobii</name>
    <name type="common">Root-knot nematode worm</name>
    <name type="synonym">Meloidogyne mayaguensis</name>
    <dbReference type="NCBI Taxonomy" id="390850"/>
    <lineage>
        <taxon>Eukaryota</taxon>
        <taxon>Metazoa</taxon>
        <taxon>Ecdysozoa</taxon>
        <taxon>Nematoda</taxon>
        <taxon>Chromadorea</taxon>
        <taxon>Rhabditida</taxon>
        <taxon>Tylenchina</taxon>
        <taxon>Tylenchomorpha</taxon>
        <taxon>Tylenchoidea</taxon>
        <taxon>Meloidogynidae</taxon>
        <taxon>Meloidogyninae</taxon>
        <taxon>Meloidogyne</taxon>
    </lineage>
</organism>
<dbReference type="AlphaFoldDB" id="A0A6V7XFL2"/>
<feature type="transmembrane region" description="Helical" evidence="2">
    <location>
        <begin position="38"/>
        <end position="58"/>
    </location>
</feature>
<dbReference type="GO" id="GO:0007606">
    <property type="term" value="P:sensory perception of chemical stimulus"/>
    <property type="evidence" value="ECO:0007669"/>
    <property type="project" value="InterPro"/>
</dbReference>
<dbReference type="PANTHER" id="PTHR47518:SF9">
    <property type="entry name" value="SERPENTINE RECEPTOR, CLASS T"/>
    <property type="match status" value="1"/>
</dbReference>
<protein>
    <submittedName>
        <fullName evidence="3">Uncharacterized protein</fullName>
    </submittedName>
</protein>
<dbReference type="EMBL" id="CAJEWN010001510">
    <property type="protein sequence ID" value="CAD2198035.1"/>
    <property type="molecule type" value="Genomic_DNA"/>
</dbReference>
<feature type="transmembrane region" description="Helical" evidence="2">
    <location>
        <begin position="126"/>
        <end position="147"/>
    </location>
</feature>
<evidence type="ECO:0000256" key="1">
    <source>
        <dbReference type="ARBA" id="ARBA00006803"/>
    </source>
</evidence>
<keyword evidence="2" id="KW-0472">Membrane</keyword>
<name>A0A6V7XFL2_MELEN</name>
<keyword evidence="2" id="KW-1133">Transmembrane helix</keyword>
<proteinExistence type="inferred from homology"/>
<gene>
    <name evidence="3" type="ORF">MENT_LOCUS51317</name>
</gene>
<dbReference type="Proteomes" id="UP000580250">
    <property type="component" value="Unassembled WGS sequence"/>
</dbReference>
<feature type="transmembrane region" description="Helical" evidence="2">
    <location>
        <begin position="153"/>
        <end position="179"/>
    </location>
</feature>
<dbReference type="InterPro" id="IPR004151">
    <property type="entry name" value="7TM_GPCR_serpentine_rcpt_Sre"/>
</dbReference>